<dbReference type="EMBL" id="FOJT01000002">
    <property type="protein sequence ID" value="SFA86469.1"/>
    <property type="molecule type" value="Genomic_DNA"/>
</dbReference>
<dbReference type="Pfam" id="PF22494">
    <property type="entry name" value="choice_anch_I"/>
    <property type="match status" value="1"/>
</dbReference>
<sequence>MSEIYKTTKKFLTLLFLIATTYSWSQTVTFTSNFIVTNENQGILNVNLTLTSPTTSSVNLVVKTAPFSTADTNDFTLTTQTLNFTSGSSTTQTIAIPIIDDSANEQHSEYFVLSLENPSNLSVSGNALTTIYIKDNDLLTPTPNLDIQLDYVGSFDPSGASTSTCEIVVHDPVSQRLFTISAVAKKLDIINFSNPTSLSVVSSIDMTPYGGITSVAVKNGIVAVASPNINEQLNGSVVFFNTNGTFLKQVTVGALPDMIVFTPDGNKVMTANEGQPNDSYSNDPEGSVSVIDIAGGIAGLSQSNVTTLLFTGYNSQETTLLASGIRKTKASSTLSQDFEPEYITISENSQKAWVTIQESNAIAEINLTTNSYTDIWALGTKDVSLPGNGMDISDNNSQVLIANWPIKSYYIPDGVANYSVAGTTYLVTANEGDEKEYTGLNERTTIGAGGYALDATNYPQSAVLKNSNNAGRMRVTNLNGNTDADAAFEQIYSLGSRSFSIFNADTKSIVYDSGDDFEKYTALTPSISTIFNSDHSDNVKKGRSRAKGPEPEGVTLAELNGQTFAFITLERVGGIMVYDVTNPNNVKFVDYKNSRNVSAYTGDNGPEGVTFIKAENTTTGKNYAAVANEISGTISLFEVNTTNLSTEGFSLEPKTFVIFPNPSENGIVYFNRIADFELYDFSGKLIQQEKNALTINTSHLSAGIYLVKTSEGIVKKLVIK</sequence>
<feature type="chain" id="PRO_5011680959" evidence="5">
    <location>
        <begin position="26"/>
        <end position="720"/>
    </location>
</feature>
<proteinExistence type="predicted"/>
<evidence type="ECO:0000256" key="3">
    <source>
        <dbReference type="ARBA" id="ARBA00022837"/>
    </source>
</evidence>
<dbReference type="NCBIfam" id="TIGR04183">
    <property type="entry name" value="Por_Secre_tail"/>
    <property type="match status" value="1"/>
</dbReference>
<dbReference type="InterPro" id="IPR011044">
    <property type="entry name" value="Quino_amine_DH_bsu"/>
</dbReference>
<evidence type="ECO:0000256" key="4">
    <source>
        <dbReference type="SAM" id="MobiDB-lite"/>
    </source>
</evidence>
<dbReference type="InterPro" id="IPR015943">
    <property type="entry name" value="WD40/YVTN_repeat-like_dom_sf"/>
</dbReference>
<keyword evidence="1 5" id="KW-0732">Signal</keyword>
<dbReference type="SUPFAM" id="SSF51004">
    <property type="entry name" value="C-terminal (heme d1) domain of cytochrome cd1-nitrite reductase"/>
    <property type="match status" value="1"/>
</dbReference>
<dbReference type="Gene3D" id="2.130.10.10">
    <property type="entry name" value="YVTN repeat-like/Quinoprotein amine dehydrogenase"/>
    <property type="match status" value="1"/>
</dbReference>
<evidence type="ECO:0000259" key="7">
    <source>
        <dbReference type="Pfam" id="PF18962"/>
    </source>
</evidence>
<dbReference type="SUPFAM" id="SSF50969">
    <property type="entry name" value="YVTN repeat-like/Quinoprotein amine dehydrogenase"/>
    <property type="match status" value="1"/>
</dbReference>
<dbReference type="InterPro" id="IPR026444">
    <property type="entry name" value="Secre_tail"/>
</dbReference>
<dbReference type="GO" id="GO:0007154">
    <property type="term" value="P:cell communication"/>
    <property type="evidence" value="ECO:0007669"/>
    <property type="project" value="InterPro"/>
</dbReference>
<dbReference type="PANTHER" id="PTHR46928">
    <property type="entry name" value="MESENCHYME-SPECIFIC CELL SURFACE GLYCOPROTEIN"/>
    <property type="match status" value="1"/>
</dbReference>
<dbReference type="SUPFAM" id="SSF141072">
    <property type="entry name" value="CalX-like"/>
    <property type="match status" value="1"/>
</dbReference>
<feature type="region of interest" description="Disordered" evidence="4">
    <location>
        <begin position="534"/>
        <end position="553"/>
    </location>
</feature>
<feature type="domain" description="Choice-of-anchor I" evidence="8">
    <location>
        <begin position="161"/>
        <end position="639"/>
    </location>
</feature>
<feature type="domain" description="Calx-beta" evidence="6">
    <location>
        <begin position="27"/>
        <end position="135"/>
    </location>
</feature>
<keyword evidence="2" id="KW-0677">Repeat</keyword>
<dbReference type="InterPro" id="IPR055188">
    <property type="entry name" value="Choice_anch_I"/>
</dbReference>
<dbReference type="Pfam" id="PF18962">
    <property type="entry name" value="Por_Secre_tail"/>
    <property type="match status" value="1"/>
</dbReference>
<evidence type="ECO:0000313" key="10">
    <source>
        <dbReference type="Proteomes" id="UP000199604"/>
    </source>
</evidence>
<gene>
    <name evidence="9" type="ORF">SAMN05660845_0697</name>
</gene>
<dbReference type="InterPro" id="IPR052956">
    <property type="entry name" value="Mesenchyme-surface_protein"/>
</dbReference>
<evidence type="ECO:0000256" key="1">
    <source>
        <dbReference type="ARBA" id="ARBA00022729"/>
    </source>
</evidence>
<dbReference type="STRING" id="498292.SAMN05660845_0697"/>
<feature type="signal peptide" evidence="5">
    <location>
        <begin position="1"/>
        <end position="25"/>
    </location>
</feature>
<name>A0A1I0WCK4_9FLAO</name>
<dbReference type="InterPro" id="IPR038081">
    <property type="entry name" value="CalX-like_sf"/>
</dbReference>
<feature type="domain" description="Secretion system C-terminal sorting" evidence="7">
    <location>
        <begin position="658"/>
        <end position="719"/>
    </location>
</feature>
<dbReference type="InterPro" id="IPR011048">
    <property type="entry name" value="Haem_d1_sf"/>
</dbReference>
<dbReference type="OrthoDB" id="9803927at2"/>
<dbReference type="AlphaFoldDB" id="A0A1I0WCK4"/>
<dbReference type="PANTHER" id="PTHR46928:SF1">
    <property type="entry name" value="MESENCHYME-SPECIFIC CELL SURFACE GLYCOPROTEIN"/>
    <property type="match status" value="1"/>
</dbReference>
<reference evidence="10" key="1">
    <citation type="submission" date="2016-10" db="EMBL/GenBank/DDBJ databases">
        <authorList>
            <person name="Varghese N."/>
            <person name="Submissions S."/>
        </authorList>
    </citation>
    <scope>NUCLEOTIDE SEQUENCE [LARGE SCALE GENOMIC DNA]</scope>
    <source>
        <strain evidence="10">DSM 21789</strain>
    </source>
</reference>
<dbReference type="NCBIfam" id="NF038117">
    <property type="entry name" value="choice_anch_I"/>
    <property type="match status" value="1"/>
</dbReference>
<accession>A0A1I0WCK4</accession>
<dbReference type="RefSeq" id="WP_091473988.1">
    <property type="nucleotide sequence ID" value="NZ_FOJT01000002.1"/>
</dbReference>
<organism evidence="9 10">
    <name type="scientific">Flavobacterium swingsii</name>
    <dbReference type="NCBI Taxonomy" id="498292"/>
    <lineage>
        <taxon>Bacteria</taxon>
        <taxon>Pseudomonadati</taxon>
        <taxon>Bacteroidota</taxon>
        <taxon>Flavobacteriia</taxon>
        <taxon>Flavobacteriales</taxon>
        <taxon>Flavobacteriaceae</taxon>
        <taxon>Flavobacterium</taxon>
    </lineage>
</organism>
<evidence type="ECO:0000256" key="2">
    <source>
        <dbReference type="ARBA" id="ARBA00022737"/>
    </source>
</evidence>
<keyword evidence="3" id="KW-0106">Calcium</keyword>
<dbReference type="Proteomes" id="UP000199604">
    <property type="component" value="Unassembled WGS sequence"/>
</dbReference>
<evidence type="ECO:0000256" key="5">
    <source>
        <dbReference type="SAM" id="SignalP"/>
    </source>
</evidence>
<dbReference type="InterPro" id="IPR003644">
    <property type="entry name" value="Calx_beta"/>
</dbReference>
<evidence type="ECO:0000313" key="9">
    <source>
        <dbReference type="EMBL" id="SFA86469.1"/>
    </source>
</evidence>
<evidence type="ECO:0000259" key="6">
    <source>
        <dbReference type="Pfam" id="PF03160"/>
    </source>
</evidence>
<dbReference type="GO" id="GO:0016020">
    <property type="term" value="C:membrane"/>
    <property type="evidence" value="ECO:0007669"/>
    <property type="project" value="InterPro"/>
</dbReference>
<dbReference type="Pfam" id="PF03160">
    <property type="entry name" value="Calx-beta"/>
    <property type="match status" value="1"/>
</dbReference>
<keyword evidence="10" id="KW-1185">Reference proteome</keyword>
<protein>
    <submittedName>
        <fullName evidence="9">Por secretion system C-terminal sorting domain-containing protein</fullName>
    </submittedName>
</protein>
<evidence type="ECO:0000259" key="8">
    <source>
        <dbReference type="Pfam" id="PF22494"/>
    </source>
</evidence>
<dbReference type="Gene3D" id="2.60.40.2030">
    <property type="match status" value="1"/>
</dbReference>